<dbReference type="Gene3D" id="3.80.10.10">
    <property type="entry name" value="Ribonuclease Inhibitor"/>
    <property type="match status" value="1"/>
</dbReference>
<gene>
    <name evidence="1" type="ORF">SAMEA2658751_00550</name>
</gene>
<reference evidence="1" key="1">
    <citation type="submission" date="2019-04" db="EMBL/GenBank/DDBJ databases">
        <authorList>
            <consortium name="Pathogen Informatics"/>
        </authorList>
    </citation>
    <scope>NUCLEOTIDE SEQUENCE</scope>
    <source>
        <strain evidence="1">GPSC79</strain>
    </source>
</reference>
<dbReference type="EMBL" id="CAATIP010000004">
    <property type="protein sequence ID" value="VNQ72423.1"/>
    <property type="molecule type" value="Genomic_DNA"/>
</dbReference>
<dbReference type="InterPro" id="IPR032675">
    <property type="entry name" value="LRR_dom_sf"/>
</dbReference>
<name>A0A4J2F337_STREE</name>
<dbReference type="AlphaFoldDB" id="A0A4J2F337"/>
<sequence length="101" mass="11288">MGNGVTPVEFEAGQDGKPFTIPTKITVGDKVFTVTEVASQAFSYYPDETGRIVYYPSSITIPSSIKKIQKKASMEVKLKLLFLTKAVSWRKLKIELLIFLN</sequence>
<organism evidence="1">
    <name type="scientific">Streptococcus pneumoniae</name>
    <dbReference type="NCBI Taxonomy" id="1313"/>
    <lineage>
        <taxon>Bacteria</taxon>
        <taxon>Bacillati</taxon>
        <taxon>Bacillota</taxon>
        <taxon>Bacilli</taxon>
        <taxon>Lactobacillales</taxon>
        <taxon>Streptococcaceae</taxon>
        <taxon>Streptococcus</taxon>
    </lineage>
</organism>
<evidence type="ECO:0000313" key="1">
    <source>
        <dbReference type="EMBL" id="VNQ72423.1"/>
    </source>
</evidence>
<accession>A0A4J2F337</accession>
<proteinExistence type="predicted"/>
<protein>
    <submittedName>
        <fullName evidence="1">Choline binding protein PcpA</fullName>
    </submittedName>
</protein>